<dbReference type="Gene3D" id="3.90.245.10">
    <property type="entry name" value="Ribonucleoside hydrolase-like"/>
    <property type="match status" value="1"/>
</dbReference>
<dbReference type="GO" id="GO:0008477">
    <property type="term" value="F:purine nucleosidase activity"/>
    <property type="evidence" value="ECO:0007669"/>
    <property type="project" value="TreeGrafter"/>
</dbReference>
<dbReference type="AlphaFoldDB" id="A0AAJ4SK63"/>
<dbReference type="Proteomes" id="UP000274792">
    <property type="component" value="Unassembled WGS sequence"/>
</dbReference>
<dbReference type="PANTHER" id="PTHR12304">
    <property type="entry name" value="INOSINE-URIDINE PREFERRING NUCLEOSIDE HYDROLASE"/>
    <property type="match status" value="1"/>
</dbReference>
<gene>
    <name evidence="4" type="ORF">CD117_01000</name>
</gene>
<dbReference type="InterPro" id="IPR001910">
    <property type="entry name" value="Inosine/uridine_hydrolase_dom"/>
</dbReference>
<dbReference type="SUPFAM" id="SSF53590">
    <property type="entry name" value="Nucleoside hydrolase"/>
    <property type="match status" value="1"/>
</dbReference>
<dbReference type="NCBIfam" id="NF007417">
    <property type="entry name" value="PRK09955.1"/>
    <property type="match status" value="1"/>
</dbReference>
<proteinExistence type="predicted"/>
<evidence type="ECO:0000313" key="5">
    <source>
        <dbReference type="Proteomes" id="UP000274792"/>
    </source>
</evidence>
<accession>A0AAJ4SK63</accession>
<dbReference type="GO" id="GO:0050263">
    <property type="term" value="F:ribosylpyrimidine nucleosidase activity"/>
    <property type="evidence" value="ECO:0007669"/>
    <property type="project" value="UniProtKB-EC"/>
</dbReference>
<protein>
    <submittedName>
        <fullName evidence="4">Ribosylpyrimidine nucleosidase</fullName>
        <ecNumber evidence="4">3.2.2.8</ecNumber>
    </submittedName>
</protein>
<comment type="caution">
    <text evidence="4">The sequence shown here is derived from an EMBL/GenBank/DDBJ whole genome shotgun (WGS) entry which is preliminary data.</text>
</comment>
<reference evidence="4 5" key="1">
    <citation type="submission" date="2018-10" db="EMBL/GenBank/DDBJ databases">
        <title>A collection Staphylococci species genome sequencing.</title>
        <authorList>
            <person name="Cole K."/>
        </authorList>
    </citation>
    <scope>NUCLEOTIDE SEQUENCE [LARGE SCALE GENOMIC DNA]</scope>
    <source>
        <strain evidence="5">NCTC 12218</strain>
    </source>
</reference>
<dbReference type="PANTHER" id="PTHR12304:SF4">
    <property type="entry name" value="URIDINE NUCLEOSIDASE"/>
    <property type="match status" value="1"/>
</dbReference>
<evidence type="ECO:0000313" key="4">
    <source>
        <dbReference type="EMBL" id="RTX75191.1"/>
    </source>
</evidence>
<dbReference type="Pfam" id="PF01156">
    <property type="entry name" value="IU_nuc_hydro"/>
    <property type="match status" value="1"/>
</dbReference>
<organism evidence="4 5">
    <name type="scientific">Mammaliicoccus sciuri</name>
    <name type="common">Staphylococcus sciuri</name>
    <dbReference type="NCBI Taxonomy" id="1296"/>
    <lineage>
        <taxon>Bacteria</taxon>
        <taxon>Bacillati</taxon>
        <taxon>Bacillota</taxon>
        <taxon>Bacilli</taxon>
        <taxon>Bacillales</taxon>
        <taxon>Staphylococcaceae</taxon>
        <taxon>Mammaliicoccus</taxon>
    </lineage>
</organism>
<keyword evidence="1 4" id="KW-0378">Hydrolase</keyword>
<keyword evidence="2 4" id="KW-0326">Glycosidase</keyword>
<sequence length="309" mass="34252">MEKQKIILDCDPGHDDAITMLMAYIHPNIDLLGITIVSGNQTLEKTVKNGLSVAQHLNMDVKIYSGASEPLVRERVVADNVHGETGMDGPVFDTLNREPEDKRSVQFIIDTLLDSEGDITLVPTGPLTNIALAMKLEPSITSKIKEIVLMGGAYGNGNFTPSAEFNIFADPEAAHIVFKSGVPIVMMGLDVTNKTLCTPEIIKRMESTNNKAGQLFSDLMNFTLKTQFQEFGLEAGPLHDATTIGYLVNKDLFEVQDMYVEIDINRGPSYGRTVCDESDVLKKEHNVKVAKNVKVDEFFDLVYECIRMY</sequence>
<dbReference type="EMBL" id="RXWV01000006">
    <property type="protein sequence ID" value="RTX75191.1"/>
    <property type="molecule type" value="Genomic_DNA"/>
</dbReference>
<feature type="domain" description="Inosine/uridine-preferring nucleoside hydrolase" evidence="3">
    <location>
        <begin position="6"/>
        <end position="300"/>
    </location>
</feature>
<dbReference type="RefSeq" id="WP_126476401.1">
    <property type="nucleotide sequence ID" value="NZ_RXWV01000006.1"/>
</dbReference>
<dbReference type="GO" id="GO:0005829">
    <property type="term" value="C:cytosol"/>
    <property type="evidence" value="ECO:0007669"/>
    <property type="project" value="TreeGrafter"/>
</dbReference>
<dbReference type="EC" id="3.2.2.8" evidence="4"/>
<evidence type="ECO:0000256" key="2">
    <source>
        <dbReference type="ARBA" id="ARBA00023295"/>
    </source>
</evidence>
<dbReference type="InterPro" id="IPR023186">
    <property type="entry name" value="IUNH"/>
</dbReference>
<evidence type="ECO:0000256" key="1">
    <source>
        <dbReference type="ARBA" id="ARBA00022801"/>
    </source>
</evidence>
<dbReference type="InterPro" id="IPR036452">
    <property type="entry name" value="Ribo_hydro-like"/>
</dbReference>
<evidence type="ECO:0000259" key="3">
    <source>
        <dbReference type="Pfam" id="PF01156"/>
    </source>
</evidence>
<dbReference type="CDD" id="cd02651">
    <property type="entry name" value="nuc_hydro_IU_UC_XIUA"/>
    <property type="match status" value="1"/>
</dbReference>
<dbReference type="GO" id="GO:0006152">
    <property type="term" value="P:purine nucleoside catabolic process"/>
    <property type="evidence" value="ECO:0007669"/>
    <property type="project" value="TreeGrafter"/>
</dbReference>
<name>A0AAJ4SK63_MAMSC</name>